<sequence length="85" mass="9756">MDNQKLNDIINAGIGAVQTSKEIFDKLLQDLNDGKEKVEQRFDELKAQGEKDLSDNALKFKVPLAWGIVKIEEIRENILKQFLKK</sequence>
<protein>
    <submittedName>
        <fullName evidence="1">Uncharacterized protein</fullName>
    </submittedName>
</protein>
<dbReference type="RefSeq" id="WP_100705174.1">
    <property type="nucleotide sequence ID" value="NZ_NPDL01000010.1"/>
</dbReference>
<proteinExistence type="predicted"/>
<organism evidence="1 2">
    <name type="scientific">Leptospira hartskeerlii</name>
    <dbReference type="NCBI Taxonomy" id="2023177"/>
    <lineage>
        <taxon>Bacteria</taxon>
        <taxon>Pseudomonadati</taxon>
        <taxon>Spirochaetota</taxon>
        <taxon>Spirochaetia</taxon>
        <taxon>Leptospirales</taxon>
        <taxon>Leptospiraceae</taxon>
        <taxon>Leptospira</taxon>
    </lineage>
</organism>
<gene>
    <name evidence="1" type="ORF">CH357_02510</name>
</gene>
<dbReference type="EMBL" id="NPDN01000001">
    <property type="protein sequence ID" value="PJZ27439.1"/>
    <property type="molecule type" value="Genomic_DNA"/>
</dbReference>
<dbReference type="Proteomes" id="UP000232196">
    <property type="component" value="Unassembled WGS sequence"/>
</dbReference>
<dbReference type="AlphaFoldDB" id="A0A2M9XIF6"/>
<keyword evidence="2" id="KW-1185">Reference proteome</keyword>
<accession>A0A2M9XIF6</accession>
<dbReference type="OrthoDB" id="331229at2"/>
<reference evidence="1 2" key="1">
    <citation type="submission" date="2017-07" db="EMBL/GenBank/DDBJ databases">
        <title>Leptospira spp. isolated from tropical soils.</title>
        <authorList>
            <person name="Thibeaux R."/>
            <person name="Iraola G."/>
            <person name="Ferres I."/>
            <person name="Bierque E."/>
            <person name="Girault D."/>
            <person name="Soupe-Gilbert M.-E."/>
            <person name="Picardeau M."/>
            <person name="Goarant C."/>
        </authorList>
    </citation>
    <scope>NUCLEOTIDE SEQUENCE [LARGE SCALE GENOMIC DNA]</scope>
    <source>
        <strain evidence="1 2">MCA1-C-A1</strain>
    </source>
</reference>
<dbReference type="NCBIfam" id="NF047664">
    <property type="entry name" value="LIMLP_16025_fam"/>
    <property type="match status" value="1"/>
</dbReference>
<evidence type="ECO:0000313" key="1">
    <source>
        <dbReference type="EMBL" id="PJZ27439.1"/>
    </source>
</evidence>
<name>A0A2M9XIF6_9LEPT</name>
<dbReference type="NCBIfam" id="NF047773">
    <property type="entry name" value="phas_rel_Lepto"/>
    <property type="match status" value="1"/>
</dbReference>
<evidence type="ECO:0000313" key="2">
    <source>
        <dbReference type="Proteomes" id="UP000232196"/>
    </source>
</evidence>
<comment type="caution">
    <text evidence="1">The sequence shown here is derived from an EMBL/GenBank/DDBJ whole genome shotgun (WGS) entry which is preliminary data.</text>
</comment>